<keyword evidence="1" id="KW-0812">Transmembrane</keyword>
<proteinExistence type="predicted"/>
<evidence type="ECO:0000256" key="1">
    <source>
        <dbReference type="SAM" id="Phobius"/>
    </source>
</evidence>
<keyword evidence="4" id="KW-1185">Reference proteome</keyword>
<evidence type="ECO:0000313" key="3">
    <source>
        <dbReference type="EMBL" id="BAX81687.1"/>
    </source>
</evidence>
<evidence type="ECO:0000313" key="4">
    <source>
        <dbReference type="Proteomes" id="UP000218267"/>
    </source>
</evidence>
<dbReference type="AlphaFoldDB" id="A0A1Y1CMR8"/>
<protein>
    <recommendedName>
        <fullName evidence="2">CBU-0592-like domain-containing protein</fullName>
    </recommendedName>
</protein>
<feature type="domain" description="CBU-0592-like" evidence="2">
    <location>
        <begin position="3"/>
        <end position="69"/>
    </location>
</feature>
<dbReference type="Proteomes" id="UP000218267">
    <property type="component" value="Chromosome"/>
</dbReference>
<organism evidence="3 4">
    <name type="scientific">Labilibaculum antarcticum</name>
    <dbReference type="NCBI Taxonomy" id="1717717"/>
    <lineage>
        <taxon>Bacteria</taxon>
        <taxon>Pseudomonadati</taxon>
        <taxon>Bacteroidota</taxon>
        <taxon>Bacteroidia</taxon>
        <taxon>Marinilabiliales</taxon>
        <taxon>Marinifilaceae</taxon>
        <taxon>Labilibaculum</taxon>
    </lineage>
</organism>
<dbReference type="InterPro" id="IPR058058">
    <property type="entry name" value="CBU_0592-like"/>
</dbReference>
<dbReference type="Pfam" id="PF26604">
    <property type="entry name" value="CBU_0592"/>
    <property type="match status" value="1"/>
</dbReference>
<keyword evidence="1" id="KW-0472">Membrane</keyword>
<reference evidence="3 4" key="1">
    <citation type="journal article" date="2018" name="Mar. Genomics">
        <title>Complete genome sequence of Marinifilaceae bacterium strain SPP2, isolated from the Antarctic marine sediment.</title>
        <authorList>
            <person name="Watanabe M."/>
            <person name="Kojima H."/>
            <person name="Fukui M."/>
        </authorList>
    </citation>
    <scope>NUCLEOTIDE SEQUENCE [LARGE SCALE GENOMIC DNA]</scope>
    <source>
        <strain evidence="3 4">SPP2</strain>
    </source>
</reference>
<dbReference type="NCBIfam" id="NF047864">
    <property type="entry name" value="CBU_0592_membra"/>
    <property type="match status" value="1"/>
</dbReference>
<dbReference type="KEGG" id="mbas:ALGA_3389"/>
<feature type="transmembrane region" description="Helical" evidence="1">
    <location>
        <begin position="28"/>
        <end position="47"/>
    </location>
</feature>
<gene>
    <name evidence="3" type="ORF">ALGA_3389</name>
</gene>
<evidence type="ECO:0000259" key="2">
    <source>
        <dbReference type="Pfam" id="PF26604"/>
    </source>
</evidence>
<name>A0A1Y1CMR8_9BACT</name>
<dbReference type="EMBL" id="AP018042">
    <property type="protein sequence ID" value="BAX81687.1"/>
    <property type="molecule type" value="Genomic_DNA"/>
</dbReference>
<reference evidence="4" key="2">
    <citation type="journal article" date="2020" name="Antonie Van Leeuwenhoek">
        <title>Labilibaculum antarcticum sp. nov., a novel facultative anaerobic, psychrotorelant bacterium isolated from marine sediment of Antarctica.</title>
        <authorList>
            <person name="Watanabe M."/>
            <person name="Kojima H."/>
            <person name="Fukui M."/>
        </authorList>
    </citation>
    <scope>NUCLEOTIDE SEQUENCE [LARGE SCALE GENOMIC DNA]</scope>
    <source>
        <strain evidence="4">SPP2</strain>
    </source>
</reference>
<sequence length="69" mass="7527">MKVGFIGAFQILVAHILNVVGKIKSNDLTFILLNLIGVSMACFASILREVIPFIILEGVWTIVSLISLI</sequence>
<keyword evidence="1" id="KW-1133">Transmembrane helix</keyword>
<accession>A0A1Y1CMR8</accession>